<dbReference type="GO" id="GO:0016788">
    <property type="term" value="F:hydrolase activity, acting on ester bonds"/>
    <property type="evidence" value="ECO:0007669"/>
    <property type="project" value="UniProtKB-ARBA"/>
</dbReference>
<organism evidence="2 3">
    <name type="scientific">Actinobacillus delphinicola</name>
    <dbReference type="NCBI Taxonomy" id="51161"/>
    <lineage>
        <taxon>Bacteria</taxon>
        <taxon>Pseudomonadati</taxon>
        <taxon>Pseudomonadota</taxon>
        <taxon>Gammaproteobacteria</taxon>
        <taxon>Pasteurellales</taxon>
        <taxon>Pasteurellaceae</taxon>
        <taxon>Actinobacillus</taxon>
    </lineage>
</organism>
<evidence type="ECO:0000313" key="3">
    <source>
        <dbReference type="Proteomes" id="UP000279799"/>
    </source>
</evidence>
<gene>
    <name evidence="2" type="ORF">NCTC12871_00204</name>
</gene>
<keyword evidence="1" id="KW-1133">Transmembrane helix</keyword>
<dbReference type="Proteomes" id="UP000279799">
    <property type="component" value="Chromosome"/>
</dbReference>
<dbReference type="OrthoDB" id="445620at2"/>
<proteinExistence type="predicted"/>
<dbReference type="InterPro" id="IPR036514">
    <property type="entry name" value="SGNH_hydro_sf"/>
</dbReference>
<evidence type="ECO:0000313" key="2">
    <source>
        <dbReference type="EMBL" id="VEJ08789.1"/>
    </source>
</evidence>
<sequence>MQVSKKFTIVSLYITLLGTVLVLIWLNQSSLNHYWEQTYHQESPLKRYLPYAWFEEGRTVNRYLTQSLARFIPENTTVYDFDKENTQTSHVLKKIIKPRQLSPQKTAIPTVIAKEPVDDVVISPQDQVFFAGDSLMQAIAPHIQKYLRENFNMRTVNLSQQSTGLSYPHFFDWPKTIEDTLNQNPHIKLLVILLGANDPWNFPNPAHKHGPYLKFHSQEWQHVYESRIKRILNAAKKHNVKVLWLGIPYMRNPTLNQEMRYLDEVIKNQVIAYGIFLPTKEVLVDPGEHKYQLAIQYRGKLTRVRLKDGVHFTWLGQKIMANYVLEHIHIHIQESK</sequence>
<feature type="transmembrane region" description="Helical" evidence="1">
    <location>
        <begin position="7"/>
        <end position="26"/>
    </location>
</feature>
<dbReference type="Pfam" id="PF04311">
    <property type="entry name" value="DUF459"/>
    <property type="match status" value="1"/>
</dbReference>
<dbReference type="InterPro" id="IPR007407">
    <property type="entry name" value="DUF459"/>
</dbReference>
<keyword evidence="1" id="KW-0812">Transmembrane</keyword>
<dbReference type="SUPFAM" id="SSF52266">
    <property type="entry name" value="SGNH hydrolase"/>
    <property type="match status" value="1"/>
</dbReference>
<dbReference type="Gene3D" id="3.40.50.1110">
    <property type="entry name" value="SGNH hydrolase"/>
    <property type="match status" value="1"/>
</dbReference>
<accession>A0A448TS21</accession>
<dbReference type="AlphaFoldDB" id="A0A448TS21"/>
<evidence type="ECO:0000256" key="1">
    <source>
        <dbReference type="SAM" id="Phobius"/>
    </source>
</evidence>
<dbReference type="RefSeq" id="WP_126598159.1">
    <property type="nucleotide sequence ID" value="NZ_LR134510.1"/>
</dbReference>
<dbReference type="KEGG" id="adp:NCTC12871_00204"/>
<protein>
    <submittedName>
        <fullName evidence="2">Protein of uncharacterized function (DUF459)</fullName>
    </submittedName>
</protein>
<reference evidence="2 3" key="1">
    <citation type="submission" date="2018-12" db="EMBL/GenBank/DDBJ databases">
        <authorList>
            <consortium name="Pathogen Informatics"/>
        </authorList>
    </citation>
    <scope>NUCLEOTIDE SEQUENCE [LARGE SCALE GENOMIC DNA]</scope>
    <source>
        <strain evidence="2 3">NCTC12871</strain>
    </source>
</reference>
<dbReference type="EMBL" id="LR134510">
    <property type="protein sequence ID" value="VEJ08789.1"/>
    <property type="molecule type" value="Genomic_DNA"/>
</dbReference>
<keyword evidence="3" id="KW-1185">Reference proteome</keyword>
<keyword evidence="1" id="KW-0472">Membrane</keyword>
<name>A0A448TS21_9PAST</name>